<dbReference type="EMBL" id="QJKJ01004838">
    <property type="protein sequence ID" value="RDX92575.1"/>
    <property type="molecule type" value="Genomic_DNA"/>
</dbReference>
<feature type="non-terminal residue" evidence="2">
    <location>
        <position position="389"/>
    </location>
</feature>
<name>A0A371GPU4_MUCPR</name>
<keyword evidence="3" id="KW-1185">Reference proteome</keyword>
<gene>
    <name evidence="2" type="ORF">CR513_25271</name>
</gene>
<dbReference type="Gene3D" id="3.30.70.270">
    <property type="match status" value="1"/>
</dbReference>
<sequence>MIVKYSNAPPKGKIDTDTSYRSHDIKCFRYQGFEHIASQCSNKRAMNMMDNGEVMSESSSDDEMPPLEDYSDVEVFEPVDGVVLNTRRTLIIKPKEDDDVEPCENISHMCSMILDGGSCTNVASTILVEKINLQTTKHPKPYKLQWLSNIGEVKVDKQVSVPFAIENYKDRVLCDVILMEAGHILLGRPWQLDRKVTHNGYTNCLSFIYNKLKIPLTPLSPKQEFTNFFPNEVSHGLPPLRGIEHEIDLISGCPIPNRPAYRTNPEETKKIQKQVNELLQKGFVRESLSPCFVPVILVPKKDGTWRMCVDSRAINKITVKYRYPIPRLNDMLDEFLGYHVFTKIDLKSGYNQIRMKEGDGWKIALKTKYGLYEWLVVSYGLTIAPSTFM</sequence>
<feature type="non-terminal residue" evidence="2">
    <location>
        <position position="1"/>
    </location>
</feature>
<dbReference type="PANTHER" id="PTHR35046">
    <property type="entry name" value="ZINC KNUCKLE (CCHC-TYPE) FAMILY PROTEIN"/>
    <property type="match status" value="1"/>
</dbReference>
<dbReference type="SUPFAM" id="SSF56672">
    <property type="entry name" value="DNA/RNA polymerases"/>
    <property type="match status" value="1"/>
</dbReference>
<dbReference type="InterPro" id="IPR021109">
    <property type="entry name" value="Peptidase_aspartic_dom_sf"/>
</dbReference>
<dbReference type="CDD" id="cd01647">
    <property type="entry name" value="RT_LTR"/>
    <property type="match status" value="1"/>
</dbReference>
<dbReference type="InterPro" id="IPR043128">
    <property type="entry name" value="Rev_trsase/Diguanyl_cyclase"/>
</dbReference>
<dbReference type="InterPro" id="IPR043502">
    <property type="entry name" value="DNA/RNA_pol_sf"/>
</dbReference>
<evidence type="ECO:0000259" key="1">
    <source>
        <dbReference type="Pfam" id="PF00078"/>
    </source>
</evidence>
<organism evidence="2 3">
    <name type="scientific">Mucuna pruriens</name>
    <name type="common">Velvet bean</name>
    <name type="synonym">Dolichos pruriens</name>
    <dbReference type="NCBI Taxonomy" id="157652"/>
    <lineage>
        <taxon>Eukaryota</taxon>
        <taxon>Viridiplantae</taxon>
        <taxon>Streptophyta</taxon>
        <taxon>Embryophyta</taxon>
        <taxon>Tracheophyta</taxon>
        <taxon>Spermatophyta</taxon>
        <taxon>Magnoliopsida</taxon>
        <taxon>eudicotyledons</taxon>
        <taxon>Gunneridae</taxon>
        <taxon>Pentapetalae</taxon>
        <taxon>rosids</taxon>
        <taxon>fabids</taxon>
        <taxon>Fabales</taxon>
        <taxon>Fabaceae</taxon>
        <taxon>Papilionoideae</taxon>
        <taxon>50 kb inversion clade</taxon>
        <taxon>NPAAA clade</taxon>
        <taxon>indigoferoid/millettioid clade</taxon>
        <taxon>Phaseoleae</taxon>
        <taxon>Mucuna</taxon>
    </lineage>
</organism>
<evidence type="ECO:0000313" key="3">
    <source>
        <dbReference type="Proteomes" id="UP000257109"/>
    </source>
</evidence>
<accession>A0A371GPU4</accession>
<dbReference type="Gene3D" id="3.10.10.10">
    <property type="entry name" value="HIV Type 1 Reverse Transcriptase, subunit A, domain 1"/>
    <property type="match status" value="1"/>
</dbReference>
<dbReference type="Proteomes" id="UP000257109">
    <property type="component" value="Unassembled WGS sequence"/>
</dbReference>
<dbReference type="OrthoDB" id="532959at2759"/>
<evidence type="ECO:0000313" key="2">
    <source>
        <dbReference type="EMBL" id="RDX92575.1"/>
    </source>
</evidence>
<dbReference type="CDD" id="cd00303">
    <property type="entry name" value="retropepsin_like"/>
    <property type="match status" value="1"/>
</dbReference>
<protein>
    <recommendedName>
        <fullName evidence="1">Reverse transcriptase domain-containing protein</fullName>
    </recommendedName>
</protein>
<dbReference type="Gene3D" id="2.40.70.10">
    <property type="entry name" value="Acid Proteases"/>
    <property type="match status" value="1"/>
</dbReference>
<dbReference type="AlphaFoldDB" id="A0A371GPU4"/>
<comment type="caution">
    <text evidence="2">The sequence shown here is derived from an EMBL/GenBank/DDBJ whole genome shotgun (WGS) entry which is preliminary data.</text>
</comment>
<feature type="domain" description="Reverse transcriptase" evidence="1">
    <location>
        <begin position="298"/>
        <end position="388"/>
    </location>
</feature>
<dbReference type="PANTHER" id="PTHR35046:SF9">
    <property type="entry name" value="RNA-DIRECTED DNA POLYMERASE"/>
    <property type="match status" value="1"/>
</dbReference>
<reference evidence="2" key="1">
    <citation type="submission" date="2018-05" db="EMBL/GenBank/DDBJ databases">
        <title>Draft genome of Mucuna pruriens seed.</title>
        <authorList>
            <person name="Nnadi N.E."/>
            <person name="Vos R."/>
            <person name="Hasami M.H."/>
            <person name="Devisetty U.K."/>
            <person name="Aguiy J.C."/>
        </authorList>
    </citation>
    <scope>NUCLEOTIDE SEQUENCE [LARGE SCALE GENOMIC DNA]</scope>
    <source>
        <strain evidence="2">JCA_2017</strain>
    </source>
</reference>
<dbReference type="Pfam" id="PF00078">
    <property type="entry name" value="RVT_1"/>
    <property type="match status" value="1"/>
</dbReference>
<dbReference type="InterPro" id="IPR000477">
    <property type="entry name" value="RT_dom"/>
</dbReference>
<proteinExistence type="predicted"/>